<gene>
    <name evidence="3" type="ORF">Ga0074812_15621</name>
</gene>
<dbReference type="AlphaFoldDB" id="A0A0S4QZV7"/>
<evidence type="ECO:0000313" key="3">
    <source>
        <dbReference type="EMBL" id="CUU61109.1"/>
    </source>
</evidence>
<name>A0A0S4QZV7_9ACTN</name>
<keyword evidence="4" id="KW-1185">Reference proteome</keyword>
<dbReference type="Proteomes" id="UP000198802">
    <property type="component" value="Unassembled WGS sequence"/>
</dbReference>
<reference evidence="4" key="1">
    <citation type="submission" date="2015-11" db="EMBL/GenBank/DDBJ databases">
        <authorList>
            <person name="Varghese N."/>
        </authorList>
    </citation>
    <scope>NUCLEOTIDE SEQUENCE [LARGE SCALE GENOMIC DNA]</scope>
    <source>
        <strain evidence="4">DSM 45899</strain>
    </source>
</reference>
<dbReference type="GO" id="GO:0016491">
    <property type="term" value="F:oxidoreductase activity"/>
    <property type="evidence" value="ECO:0007669"/>
    <property type="project" value="InterPro"/>
</dbReference>
<proteinExistence type="inferred from homology"/>
<comment type="catalytic activity">
    <reaction evidence="2">
        <text>oxidized coenzyme F420-(gamma-L-Glu)(n) + a quinol + H(+) = reduced coenzyme F420-(gamma-L-Glu)(n) + a quinone</text>
        <dbReference type="Rhea" id="RHEA:39663"/>
        <dbReference type="Rhea" id="RHEA-COMP:12939"/>
        <dbReference type="Rhea" id="RHEA-COMP:14378"/>
        <dbReference type="ChEBI" id="CHEBI:15378"/>
        <dbReference type="ChEBI" id="CHEBI:24646"/>
        <dbReference type="ChEBI" id="CHEBI:132124"/>
        <dbReference type="ChEBI" id="CHEBI:133980"/>
        <dbReference type="ChEBI" id="CHEBI:139511"/>
    </reaction>
</comment>
<evidence type="ECO:0000256" key="1">
    <source>
        <dbReference type="ARBA" id="ARBA00008710"/>
    </source>
</evidence>
<dbReference type="GO" id="GO:0005886">
    <property type="term" value="C:plasma membrane"/>
    <property type="evidence" value="ECO:0007669"/>
    <property type="project" value="TreeGrafter"/>
</dbReference>
<protein>
    <submittedName>
        <fullName evidence="3">Deazaflavin-dependent oxidoreductase, nitroreductase family</fullName>
    </submittedName>
</protein>
<dbReference type="InterPro" id="IPR004378">
    <property type="entry name" value="F420H2_quin_Rdtase"/>
</dbReference>
<accession>A0A0S4QZV7</accession>
<evidence type="ECO:0000256" key="2">
    <source>
        <dbReference type="ARBA" id="ARBA00049106"/>
    </source>
</evidence>
<dbReference type="PANTHER" id="PTHR39428">
    <property type="entry name" value="F420H(2)-DEPENDENT QUINONE REDUCTASE RV1261C"/>
    <property type="match status" value="1"/>
</dbReference>
<dbReference type="Gene3D" id="2.30.110.10">
    <property type="entry name" value="Electron Transport, Fmn-binding Protein, Chain A"/>
    <property type="match status" value="1"/>
</dbReference>
<organism evidence="3 4">
    <name type="scientific">Parafrankia irregularis</name>
    <dbReference type="NCBI Taxonomy" id="795642"/>
    <lineage>
        <taxon>Bacteria</taxon>
        <taxon>Bacillati</taxon>
        <taxon>Actinomycetota</taxon>
        <taxon>Actinomycetes</taxon>
        <taxon>Frankiales</taxon>
        <taxon>Frankiaceae</taxon>
        <taxon>Parafrankia</taxon>
    </lineage>
</organism>
<sequence>MSRKMYSAQEIKEFIEEFRANGGRPAGLFEGATLLLLDSGPEPDGSPHVCPLNYYLDKGRYYVFAANDGADEDPSWLGQLRANPAATIEVDGQVLQVTAIELHGGERSSIYKRQAARNPQFEHYQELTSRVIPVVALVPTKGA</sequence>
<dbReference type="SUPFAM" id="SSF50475">
    <property type="entry name" value="FMN-binding split barrel"/>
    <property type="match status" value="1"/>
</dbReference>
<dbReference type="GO" id="GO:0070967">
    <property type="term" value="F:coenzyme F420 binding"/>
    <property type="evidence" value="ECO:0007669"/>
    <property type="project" value="TreeGrafter"/>
</dbReference>
<comment type="similarity">
    <text evidence="1">Belongs to the F420H(2)-dependent quinone reductase family.</text>
</comment>
<dbReference type="EMBL" id="FAOZ01000056">
    <property type="protein sequence ID" value="CUU61109.1"/>
    <property type="molecule type" value="Genomic_DNA"/>
</dbReference>
<dbReference type="PANTHER" id="PTHR39428:SF3">
    <property type="entry name" value="DEAZAFLAVIN-DEPENDENT NITROREDUCTASE"/>
    <property type="match status" value="1"/>
</dbReference>
<evidence type="ECO:0000313" key="4">
    <source>
        <dbReference type="Proteomes" id="UP000198802"/>
    </source>
</evidence>
<dbReference type="NCBIfam" id="TIGR00026">
    <property type="entry name" value="hi_GC_TIGR00026"/>
    <property type="match status" value="1"/>
</dbReference>
<dbReference type="RefSeq" id="WP_091287035.1">
    <property type="nucleotide sequence ID" value="NZ_FAOZ01000056.1"/>
</dbReference>
<dbReference type="Pfam" id="PF04075">
    <property type="entry name" value="F420H2_quin_red"/>
    <property type="match status" value="1"/>
</dbReference>
<dbReference type="InterPro" id="IPR012349">
    <property type="entry name" value="Split_barrel_FMN-bd"/>
</dbReference>